<evidence type="ECO:0000256" key="5">
    <source>
        <dbReference type="ARBA" id="ARBA00022496"/>
    </source>
</evidence>
<evidence type="ECO:0000259" key="12">
    <source>
        <dbReference type="PROSITE" id="PS50893"/>
    </source>
</evidence>
<dbReference type="AlphaFoldDB" id="A0A344PI09"/>
<dbReference type="Gene3D" id="3.40.50.300">
    <property type="entry name" value="P-loop containing nucleotide triphosphate hydrolases"/>
    <property type="match status" value="1"/>
</dbReference>
<evidence type="ECO:0000256" key="7">
    <source>
        <dbReference type="ARBA" id="ARBA00022840"/>
    </source>
</evidence>
<keyword evidence="8" id="KW-0408">Iron</keyword>
<feature type="region of interest" description="Disordered" evidence="11">
    <location>
        <begin position="264"/>
        <end position="289"/>
    </location>
</feature>
<accession>A0A344PI09</accession>
<comment type="subcellular location">
    <subcellularLocation>
        <location evidence="1">Cell membrane</location>
        <topology evidence="1">Peripheral membrane protein</topology>
    </subcellularLocation>
</comment>
<evidence type="ECO:0000256" key="9">
    <source>
        <dbReference type="ARBA" id="ARBA00023065"/>
    </source>
</evidence>
<keyword evidence="3" id="KW-0813">Transport</keyword>
<keyword evidence="10" id="KW-0472">Membrane</keyword>
<comment type="similarity">
    <text evidence="2">Belongs to the ABC transporter superfamily.</text>
</comment>
<evidence type="ECO:0000313" key="13">
    <source>
        <dbReference type="EMBL" id="AXC49014.1"/>
    </source>
</evidence>
<dbReference type="EMBL" id="CP030918">
    <property type="protein sequence ID" value="AXC49014.1"/>
    <property type="molecule type" value="Genomic_DNA"/>
</dbReference>
<protein>
    <submittedName>
        <fullName evidence="13">ATP-binding cassette domain-containing protein</fullName>
    </submittedName>
</protein>
<dbReference type="InterPro" id="IPR027417">
    <property type="entry name" value="P-loop_NTPase"/>
</dbReference>
<evidence type="ECO:0000256" key="10">
    <source>
        <dbReference type="ARBA" id="ARBA00023136"/>
    </source>
</evidence>
<feature type="compositionally biased region" description="Basic and acidic residues" evidence="11">
    <location>
        <begin position="279"/>
        <end position="289"/>
    </location>
</feature>
<dbReference type="KEGG" id="pars:DRW48_04285"/>
<keyword evidence="7 13" id="KW-0067">ATP-binding</keyword>
<dbReference type="InterPro" id="IPR003593">
    <property type="entry name" value="AAA+_ATPase"/>
</dbReference>
<evidence type="ECO:0000256" key="3">
    <source>
        <dbReference type="ARBA" id="ARBA00022448"/>
    </source>
</evidence>
<reference evidence="14" key="1">
    <citation type="submission" date="2018-07" db="EMBL/GenBank/DDBJ databases">
        <title>Genome sequencing of Paracoccus sp. SC2-6.</title>
        <authorList>
            <person name="Heo J."/>
            <person name="Kim S.-J."/>
            <person name="Kwon S.-W."/>
        </authorList>
    </citation>
    <scope>NUCLEOTIDE SEQUENCE [LARGE SCALE GENOMIC DNA]</scope>
    <source>
        <strain evidence="14">SC2-6</strain>
    </source>
</reference>
<gene>
    <name evidence="13" type="ORF">DRW48_04285</name>
</gene>
<dbReference type="InterPro" id="IPR051535">
    <property type="entry name" value="Siderophore_ABC-ATPase"/>
</dbReference>
<dbReference type="PANTHER" id="PTHR42771">
    <property type="entry name" value="IRON(3+)-HYDROXAMATE IMPORT ATP-BINDING PROTEIN FHUC"/>
    <property type="match status" value="1"/>
</dbReference>
<dbReference type="RefSeq" id="WP_114075333.1">
    <property type="nucleotide sequence ID" value="NZ_CP030918.1"/>
</dbReference>
<dbReference type="FunFam" id="3.40.50.300:FF:000134">
    <property type="entry name" value="Iron-enterobactin ABC transporter ATP-binding protein"/>
    <property type="match status" value="1"/>
</dbReference>
<evidence type="ECO:0000256" key="2">
    <source>
        <dbReference type="ARBA" id="ARBA00005417"/>
    </source>
</evidence>
<evidence type="ECO:0000256" key="8">
    <source>
        <dbReference type="ARBA" id="ARBA00023004"/>
    </source>
</evidence>
<dbReference type="PANTHER" id="PTHR42771:SF3">
    <property type="entry name" value="PETROBACTIN IMPORT ATP-BINDING PROTEIN YCLP"/>
    <property type="match status" value="1"/>
</dbReference>
<name>A0A344PI09_9RHOB</name>
<dbReference type="SUPFAM" id="SSF52540">
    <property type="entry name" value="P-loop containing nucleoside triphosphate hydrolases"/>
    <property type="match status" value="1"/>
</dbReference>
<evidence type="ECO:0000256" key="6">
    <source>
        <dbReference type="ARBA" id="ARBA00022741"/>
    </source>
</evidence>
<keyword evidence="4" id="KW-1003">Cell membrane</keyword>
<evidence type="ECO:0000313" key="14">
    <source>
        <dbReference type="Proteomes" id="UP000252023"/>
    </source>
</evidence>
<feature type="domain" description="ABC transporter" evidence="12">
    <location>
        <begin position="2"/>
        <end position="236"/>
    </location>
</feature>
<keyword evidence="9" id="KW-0406">Ion transport</keyword>
<dbReference type="Proteomes" id="UP000252023">
    <property type="component" value="Chromosome"/>
</dbReference>
<dbReference type="OrthoDB" id="9805601at2"/>
<keyword evidence="6" id="KW-0547">Nucleotide-binding</keyword>
<proteinExistence type="inferred from homology"/>
<dbReference type="CDD" id="cd03214">
    <property type="entry name" value="ABC_Iron-Siderophores_B12_Hemin"/>
    <property type="match status" value="1"/>
</dbReference>
<organism evidence="13 14">
    <name type="scientific">Paracoccus suum</name>
    <dbReference type="NCBI Taxonomy" id="2259340"/>
    <lineage>
        <taxon>Bacteria</taxon>
        <taxon>Pseudomonadati</taxon>
        <taxon>Pseudomonadota</taxon>
        <taxon>Alphaproteobacteria</taxon>
        <taxon>Rhodobacterales</taxon>
        <taxon>Paracoccaceae</taxon>
        <taxon>Paracoccus</taxon>
    </lineage>
</organism>
<sequence>MIQIEGLSHRIGTAPILTDITADLPRGKLTALIGPNGAGKSTLLRLIGRLLPLQAGRITVEGRDVARTPGEVLALTMAILGQQTVIASRLRLRELVAFGRWPHHHGRPRPADHAAVEAALAAFDLLPLADRFLDELSGGQGQRGYLAMTFAQGSPWMLLDEPLNNLDMGHARALMARLAQIVRTEGRSVVMVVHEVNYAAAWADHVIAMKGGRLIAQGPPETVLTETLLSQLYDTPIEVSRHDGRPLVLHHHLHHALGVEPELPGIAPGGLRPQASDLETERAASDTAC</sequence>
<dbReference type="GO" id="GO:0005886">
    <property type="term" value="C:plasma membrane"/>
    <property type="evidence" value="ECO:0007669"/>
    <property type="project" value="UniProtKB-SubCell"/>
</dbReference>
<dbReference type="SMART" id="SM00382">
    <property type="entry name" value="AAA"/>
    <property type="match status" value="1"/>
</dbReference>
<dbReference type="InterPro" id="IPR003439">
    <property type="entry name" value="ABC_transporter-like_ATP-bd"/>
</dbReference>
<keyword evidence="14" id="KW-1185">Reference proteome</keyword>
<dbReference type="PROSITE" id="PS50893">
    <property type="entry name" value="ABC_TRANSPORTER_2"/>
    <property type="match status" value="1"/>
</dbReference>
<evidence type="ECO:0000256" key="11">
    <source>
        <dbReference type="SAM" id="MobiDB-lite"/>
    </source>
</evidence>
<keyword evidence="5" id="KW-0410">Iron transport</keyword>
<dbReference type="GO" id="GO:0016887">
    <property type="term" value="F:ATP hydrolysis activity"/>
    <property type="evidence" value="ECO:0007669"/>
    <property type="project" value="InterPro"/>
</dbReference>
<dbReference type="GO" id="GO:0006826">
    <property type="term" value="P:iron ion transport"/>
    <property type="evidence" value="ECO:0007669"/>
    <property type="project" value="UniProtKB-KW"/>
</dbReference>
<evidence type="ECO:0000256" key="4">
    <source>
        <dbReference type="ARBA" id="ARBA00022475"/>
    </source>
</evidence>
<dbReference type="Pfam" id="PF00005">
    <property type="entry name" value="ABC_tran"/>
    <property type="match status" value="1"/>
</dbReference>
<evidence type="ECO:0000256" key="1">
    <source>
        <dbReference type="ARBA" id="ARBA00004202"/>
    </source>
</evidence>
<dbReference type="GO" id="GO:0005524">
    <property type="term" value="F:ATP binding"/>
    <property type="evidence" value="ECO:0007669"/>
    <property type="project" value="UniProtKB-KW"/>
</dbReference>